<comment type="caution">
    <text evidence="1">The sequence shown here is derived from an EMBL/GenBank/DDBJ whole genome shotgun (WGS) entry which is preliminary data.</text>
</comment>
<accession>A0A1E2S2M2</accession>
<gene>
    <name evidence="1" type="ORF">A7A08_00569</name>
</gene>
<dbReference type="EMBL" id="MASI01000001">
    <property type="protein sequence ID" value="ODA68737.1"/>
    <property type="molecule type" value="Genomic_DNA"/>
</dbReference>
<dbReference type="InterPro" id="IPR002060">
    <property type="entry name" value="Squ/phyt_synthse"/>
</dbReference>
<dbReference type="OrthoDB" id="9814909at2"/>
<dbReference type="STRING" id="1177755.A7A08_00569"/>
<dbReference type="InterPro" id="IPR008949">
    <property type="entry name" value="Isoprenoid_synthase_dom_sf"/>
</dbReference>
<evidence type="ECO:0000313" key="2">
    <source>
        <dbReference type="Proteomes" id="UP000095087"/>
    </source>
</evidence>
<proteinExistence type="predicted"/>
<keyword evidence="1" id="KW-0808">Transferase</keyword>
<dbReference type="SUPFAM" id="SSF48576">
    <property type="entry name" value="Terpenoid synthases"/>
    <property type="match status" value="1"/>
</dbReference>
<dbReference type="RefSeq" id="WP_069093980.1">
    <property type="nucleotide sequence ID" value="NZ_MASI01000001.1"/>
</dbReference>
<dbReference type="GO" id="GO:0016765">
    <property type="term" value="F:transferase activity, transferring alkyl or aryl (other than methyl) groups"/>
    <property type="evidence" value="ECO:0007669"/>
    <property type="project" value="UniProtKB-ARBA"/>
</dbReference>
<protein>
    <submittedName>
        <fullName evidence="1">All-trans-phytoene synthase</fullName>
        <ecNumber evidence="1">2.5.1.99</ecNumber>
    </submittedName>
</protein>
<dbReference type="EC" id="2.5.1.99" evidence="1"/>
<name>A0A1E2S2M2_9HYPH</name>
<dbReference type="PATRIC" id="fig|1177755.3.peg.568"/>
<sequence length="275" mass="30560">MEEAERRKTVRDVARAQDPDRYLATLFAPAAARDALFALYAFNAELARIADEVSEPTLGEIRLQWWRDAMRVAVSGERTGNPVADALGAALKTHDIPVSRLDPMIHARRFDVLERIMPDSASLFRYLDDTAGQAFLLAAEFMGCDAERATPAAMAAGRAYGLTGLMRAVTAHAARNRLYLPVQNLQTSATQRLLAGEADPAFLGLMSEMRRQARAEFETAQPLIRSLPREAQAAFKPLALVEPYLDALEAIEDPMVSLADINPLRRLWRLTTWRP</sequence>
<reference evidence="1 2" key="1">
    <citation type="submission" date="2016-07" db="EMBL/GenBank/DDBJ databases">
        <title>Draft genome sequence of Methyloligella halotolerans C2T (VKM B-2706T=CCUG 61687T=DSM 25045T), a halotolerant polyhydroxybutyrate accumulating methylotroph.</title>
        <authorList>
            <person name="Vasilenko O.V."/>
            <person name="Doronina N.V."/>
            <person name="Poroshina M.N."/>
            <person name="Tarlachkov S.V."/>
            <person name="Trotsenko Y.A."/>
        </authorList>
    </citation>
    <scope>NUCLEOTIDE SEQUENCE [LARGE SCALE GENOMIC DNA]</scope>
    <source>
        <strain evidence="1 2">VKM B-2706</strain>
    </source>
</reference>
<dbReference type="AlphaFoldDB" id="A0A1E2S2M2"/>
<dbReference type="Proteomes" id="UP000095087">
    <property type="component" value="Unassembled WGS sequence"/>
</dbReference>
<evidence type="ECO:0000313" key="1">
    <source>
        <dbReference type="EMBL" id="ODA68737.1"/>
    </source>
</evidence>
<dbReference type="PANTHER" id="PTHR31480">
    <property type="entry name" value="BIFUNCTIONAL LYCOPENE CYCLASE/PHYTOENE SYNTHASE"/>
    <property type="match status" value="1"/>
</dbReference>
<dbReference type="Gene3D" id="1.10.600.10">
    <property type="entry name" value="Farnesyl Diphosphate Synthase"/>
    <property type="match status" value="1"/>
</dbReference>
<dbReference type="Pfam" id="PF00494">
    <property type="entry name" value="SQS_PSY"/>
    <property type="match status" value="1"/>
</dbReference>
<keyword evidence="2" id="KW-1185">Reference proteome</keyword>
<organism evidence="1 2">
    <name type="scientific">Methyloligella halotolerans</name>
    <dbReference type="NCBI Taxonomy" id="1177755"/>
    <lineage>
        <taxon>Bacteria</taxon>
        <taxon>Pseudomonadati</taxon>
        <taxon>Pseudomonadota</taxon>
        <taxon>Alphaproteobacteria</taxon>
        <taxon>Hyphomicrobiales</taxon>
        <taxon>Hyphomicrobiaceae</taxon>
        <taxon>Methyloligella</taxon>
    </lineage>
</organism>